<keyword evidence="1 2" id="KW-0732">Signal</keyword>
<evidence type="ECO:0000313" key="4">
    <source>
        <dbReference type="EMBL" id="MFC7339147.1"/>
    </source>
</evidence>
<evidence type="ECO:0000259" key="3">
    <source>
        <dbReference type="PROSITE" id="PS51175"/>
    </source>
</evidence>
<dbReference type="SUPFAM" id="SSF49899">
    <property type="entry name" value="Concanavalin A-like lectins/glucanases"/>
    <property type="match status" value="2"/>
</dbReference>
<dbReference type="InterPro" id="IPR008979">
    <property type="entry name" value="Galactose-bd-like_sf"/>
</dbReference>
<feature type="domain" description="CBM6" evidence="3">
    <location>
        <begin position="473"/>
        <end position="596"/>
    </location>
</feature>
<sequence>MSLRLLVLCFVCFFSKTFGQNVVSSLSQLLPYLDDDNARVVMTPGTYRITPADVSSGLFSSNTLLNFTGHNSEFDFTGVTIEIDTRVFRSFGNIEVIEVALHGEDLVLRNLTLVDIGNTRPYRTALGVLLDGRRNLVEGFSLTVRGSYPYGYGDIFGKGTGYVIKHFKHSGILVRGDSNHLKNTSIFHRAYGHGIFCQGSLDAVIEGCYVEGEMRSSDEVLAEAGTGSPADDVDFETAWAQDPSAEDSPGYPLQPGWMFSLQEDGIRAYNAGTDPDGNPRNTRNLTVKDCTVKNMRSGVTIGFCDNTKYVEGCVSLGNESGFWVGSSGQIVNCSGNAQFGPVYQNNYQTDRNNVVDITILDNEETYGNHAVAYIGGSGHNLTFRRPDASVDQNMVIMVGGVRDGLREHVVNPTYNDLSTSSITLNNLSNYPVIMAAQSSGTRGQSAGKVTNRGSNNNLSTTALGGSRGFGILQTVQAEDFSAHDGVTIAPSPGGGSHVESIESGDWIRFDDFFLGVGPRRFLARVSNSPSGGSIQLRLGSPTGTLIGTCAVPASSHPTAWQTATLDLEQARGLHQLYLVFVGGTGPLMDLDSFRFDYWQLDPAKRDAEHLIGHWKLDDATGTFASDSSGKGNHGTIVGASWVEGVNQGALSFDGNNDRVVIPSSAFSTVDQEITIAMWVYGDGSQPLAGSTFYAANSSGSRVLNTHIPYSDSNLVWDAGNSSGYDRITRSVSADHYKGKWNHWTFTKNVSEGTMKAYHNGVLYKSAPNLSKGMSGIANAAFGGQLNAASYTGLIDEVRLYDIALTENEVVSLYTAGLGNVAPQAIAASARVMAGESIKLTLTGTDDSSEPLQYLVVDGPSQGSLSGTAPVLDYTPPPGFSGIDSFSFTVNDGELDSLPATVTITVWEKQLVAHWTLDEIDGATIPDSSGNKHSATLVSGTPVCGVKGGAIDFTGSSDSITLPATAFAEINEEITISFWAYGDTTQPRSDSIFYAVNGSSRALNIHLPWSDSKVYWDAGNTTGYDRISKAATNPEIKDQWNHWAFSKNAITGLMQIHLNGEPWSSDTGKNRLMGGITAATLGSQISGLGYEGMIDDVKLYNYAMSDAEAASAYADYRRPFDTWLAGFPDLNDTSWEGDPDRDGIPTGLEYVLNGNPELSDTSILPRASTDGLSFIFTFTRRVDSAEDSVQTFQFGSWLGDHWTNLSISPPTAPEVSFGPEIDGAQSVTITISRSLAIDGRLFGRLKAE</sequence>
<feature type="chain" id="PRO_5046950937" evidence="2">
    <location>
        <begin position="20"/>
        <end position="1247"/>
    </location>
</feature>
<dbReference type="Pfam" id="PF17963">
    <property type="entry name" value="Big_9"/>
    <property type="match status" value="1"/>
</dbReference>
<evidence type="ECO:0000256" key="1">
    <source>
        <dbReference type="ARBA" id="ARBA00022729"/>
    </source>
</evidence>
<dbReference type="PANTHER" id="PTHR42535">
    <property type="entry name" value="OOKINETE PROTEIN, PUTATIVE-RELATED"/>
    <property type="match status" value="1"/>
</dbReference>
<comment type="caution">
    <text evidence="4">The sequence shown here is derived from an EMBL/GenBank/DDBJ whole genome shotgun (WGS) entry which is preliminary data.</text>
</comment>
<feature type="signal peptide" evidence="2">
    <location>
        <begin position="1"/>
        <end position="19"/>
    </location>
</feature>
<dbReference type="InterPro" id="IPR013320">
    <property type="entry name" value="ConA-like_dom_sf"/>
</dbReference>
<dbReference type="Proteomes" id="UP001596472">
    <property type="component" value="Unassembled WGS sequence"/>
</dbReference>
<dbReference type="CDD" id="cd04084">
    <property type="entry name" value="CBM6_xylanase-like"/>
    <property type="match status" value="1"/>
</dbReference>
<organism evidence="4 5">
    <name type="scientific">Haloferula chungangensis</name>
    <dbReference type="NCBI Taxonomy" id="1048331"/>
    <lineage>
        <taxon>Bacteria</taxon>
        <taxon>Pseudomonadati</taxon>
        <taxon>Verrucomicrobiota</taxon>
        <taxon>Verrucomicrobiia</taxon>
        <taxon>Verrucomicrobiales</taxon>
        <taxon>Verrucomicrobiaceae</taxon>
        <taxon>Haloferula</taxon>
    </lineage>
</organism>
<dbReference type="SUPFAM" id="SSF51126">
    <property type="entry name" value="Pectin lyase-like"/>
    <property type="match status" value="1"/>
</dbReference>
<evidence type="ECO:0000256" key="2">
    <source>
        <dbReference type="SAM" id="SignalP"/>
    </source>
</evidence>
<dbReference type="Pfam" id="PF13385">
    <property type="entry name" value="Laminin_G_3"/>
    <property type="match status" value="2"/>
</dbReference>
<evidence type="ECO:0000313" key="5">
    <source>
        <dbReference type="Proteomes" id="UP001596472"/>
    </source>
</evidence>
<dbReference type="SUPFAM" id="SSF49785">
    <property type="entry name" value="Galactose-binding domain-like"/>
    <property type="match status" value="1"/>
</dbReference>
<name>A0ABW2L9T4_9BACT</name>
<accession>A0ABW2L9T4</accession>
<dbReference type="Gene3D" id="2.60.40.3440">
    <property type="match status" value="1"/>
</dbReference>
<dbReference type="PANTHER" id="PTHR42535:SF2">
    <property type="entry name" value="CHROMOSOME UNDETERMINED SCAFFOLD_146, WHOLE GENOME SHOTGUN SEQUENCE"/>
    <property type="match status" value="1"/>
</dbReference>
<dbReference type="Gene3D" id="2.60.120.260">
    <property type="entry name" value="Galactose-binding domain-like"/>
    <property type="match status" value="1"/>
</dbReference>
<protein>
    <submittedName>
        <fullName evidence="4">LamG-like jellyroll fold domain-containing protein</fullName>
    </submittedName>
</protein>
<dbReference type="PROSITE" id="PS51175">
    <property type="entry name" value="CBM6"/>
    <property type="match status" value="1"/>
</dbReference>
<dbReference type="Pfam" id="PF03422">
    <property type="entry name" value="CBM_6"/>
    <property type="match status" value="1"/>
</dbReference>
<dbReference type="SMART" id="SM00606">
    <property type="entry name" value="CBD_IV"/>
    <property type="match status" value="1"/>
</dbReference>
<dbReference type="InterPro" id="IPR005084">
    <property type="entry name" value="CBM6"/>
</dbReference>
<keyword evidence="5" id="KW-1185">Reference proteome</keyword>
<gene>
    <name evidence="4" type="ORF">ACFQY0_18280</name>
</gene>
<reference evidence="5" key="1">
    <citation type="journal article" date="2019" name="Int. J. Syst. Evol. Microbiol.">
        <title>The Global Catalogue of Microorganisms (GCM) 10K type strain sequencing project: providing services to taxonomists for standard genome sequencing and annotation.</title>
        <authorList>
            <consortium name="The Broad Institute Genomics Platform"/>
            <consortium name="The Broad Institute Genome Sequencing Center for Infectious Disease"/>
            <person name="Wu L."/>
            <person name="Ma J."/>
        </authorList>
    </citation>
    <scope>NUCLEOTIDE SEQUENCE [LARGE SCALE GENOMIC DNA]</scope>
    <source>
        <strain evidence="5">CGMCC 4.1467</strain>
    </source>
</reference>
<proteinExistence type="predicted"/>
<dbReference type="InterPro" id="IPR006584">
    <property type="entry name" value="Cellulose-bd_IV"/>
</dbReference>
<dbReference type="Gene3D" id="2.60.120.200">
    <property type="match status" value="2"/>
</dbReference>
<dbReference type="RefSeq" id="WP_379715399.1">
    <property type="nucleotide sequence ID" value="NZ_JBHTBS010000013.1"/>
</dbReference>
<dbReference type="InterPro" id="IPR011050">
    <property type="entry name" value="Pectin_lyase_fold/virulence"/>
</dbReference>
<dbReference type="EMBL" id="JBHTBS010000013">
    <property type="protein sequence ID" value="MFC7339147.1"/>
    <property type="molecule type" value="Genomic_DNA"/>
</dbReference>